<proteinExistence type="predicted"/>
<dbReference type="SMART" id="SM00448">
    <property type="entry name" value="REC"/>
    <property type="match status" value="1"/>
</dbReference>
<feature type="domain" description="Response regulatory" evidence="7">
    <location>
        <begin position="3"/>
        <end position="119"/>
    </location>
</feature>
<dbReference type="InterPro" id="IPR016032">
    <property type="entry name" value="Sig_transdc_resp-reg_C-effctor"/>
</dbReference>
<dbReference type="AlphaFoldDB" id="A0A9W6SK48"/>
<keyword evidence="4" id="KW-0804">Transcription</keyword>
<dbReference type="InterPro" id="IPR039420">
    <property type="entry name" value="WalR-like"/>
</dbReference>
<evidence type="ECO:0000256" key="3">
    <source>
        <dbReference type="ARBA" id="ARBA00023125"/>
    </source>
</evidence>
<evidence type="ECO:0000256" key="5">
    <source>
        <dbReference type="PROSITE-ProRule" id="PRU00169"/>
    </source>
</evidence>
<dbReference type="RefSeq" id="WP_285662242.1">
    <property type="nucleotide sequence ID" value="NZ_BSTX01000001.1"/>
</dbReference>
<dbReference type="CDD" id="cd06170">
    <property type="entry name" value="LuxR_C_like"/>
    <property type="match status" value="1"/>
</dbReference>
<protein>
    <submittedName>
        <fullName evidence="8">DNA-binding response regulator</fullName>
    </submittedName>
</protein>
<dbReference type="PROSITE" id="PS00622">
    <property type="entry name" value="HTH_LUXR_1"/>
    <property type="match status" value="1"/>
</dbReference>
<dbReference type="Proteomes" id="UP001165079">
    <property type="component" value="Unassembled WGS sequence"/>
</dbReference>
<keyword evidence="3 8" id="KW-0238">DNA-binding</keyword>
<dbReference type="PROSITE" id="PS50110">
    <property type="entry name" value="RESPONSE_REGULATORY"/>
    <property type="match status" value="1"/>
</dbReference>
<keyword evidence="1 5" id="KW-0597">Phosphoprotein</keyword>
<dbReference type="PRINTS" id="PR00038">
    <property type="entry name" value="HTHLUXR"/>
</dbReference>
<evidence type="ECO:0000313" key="9">
    <source>
        <dbReference type="Proteomes" id="UP001165079"/>
    </source>
</evidence>
<name>A0A9W6SK48_9ACTN</name>
<evidence type="ECO:0000259" key="6">
    <source>
        <dbReference type="PROSITE" id="PS50043"/>
    </source>
</evidence>
<comment type="caution">
    <text evidence="8">The sequence shown here is derived from an EMBL/GenBank/DDBJ whole genome shotgun (WGS) entry which is preliminary data.</text>
</comment>
<keyword evidence="2" id="KW-0805">Transcription regulation</keyword>
<dbReference type="GO" id="GO:0003677">
    <property type="term" value="F:DNA binding"/>
    <property type="evidence" value="ECO:0007669"/>
    <property type="project" value="UniProtKB-KW"/>
</dbReference>
<dbReference type="InterPro" id="IPR000792">
    <property type="entry name" value="Tscrpt_reg_LuxR_C"/>
</dbReference>
<evidence type="ECO:0000256" key="1">
    <source>
        <dbReference type="ARBA" id="ARBA00022553"/>
    </source>
</evidence>
<feature type="domain" description="HTH luxR-type" evidence="6">
    <location>
        <begin position="141"/>
        <end position="206"/>
    </location>
</feature>
<dbReference type="InterPro" id="IPR001789">
    <property type="entry name" value="Sig_transdc_resp-reg_receiver"/>
</dbReference>
<organism evidence="8 9">
    <name type="scientific">Actinorhabdospora filicis</name>
    <dbReference type="NCBI Taxonomy" id="1785913"/>
    <lineage>
        <taxon>Bacteria</taxon>
        <taxon>Bacillati</taxon>
        <taxon>Actinomycetota</taxon>
        <taxon>Actinomycetes</taxon>
        <taxon>Micromonosporales</taxon>
        <taxon>Micromonosporaceae</taxon>
        <taxon>Actinorhabdospora</taxon>
    </lineage>
</organism>
<evidence type="ECO:0000256" key="4">
    <source>
        <dbReference type="ARBA" id="ARBA00023163"/>
    </source>
</evidence>
<dbReference type="SUPFAM" id="SSF46894">
    <property type="entry name" value="C-terminal effector domain of the bipartite response regulators"/>
    <property type="match status" value="1"/>
</dbReference>
<sequence>MMRVLIADDEELTRTGLHALLSREPDIDVVGGAADGAEVLVMAAELKPDLVLMDVRMPEVDGIEATRRLRGTPDAPKVVVITTFENDEYVYDALLAGASGFLLKRSRSAEIAHALRLVASGDTLLFPDAVRRLAAARPVAVRADGPPLTARETDVLRLMAAGLSNGDIAARLYVTVETVKTHVGNVLMKLGADNRTQAVVFAYENGVVVPGER</sequence>
<dbReference type="SUPFAM" id="SSF52172">
    <property type="entry name" value="CheY-like"/>
    <property type="match status" value="1"/>
</dbReference>
<feature type="modified residue" description="4-aspartylphosphate" evidence="5">
    <location>
        <position position="54"/>
    </location>
</feature>
<dbReference type="PANTHER" id="PTHR43214:SF24">
    <property type="entry name" value="TRANSCRIPTIONAL REGULATORY PROTEIN NARL-RELATED"/>
    <property type="match status" value="1"/>
</dbReference>
<gene>
    <name evidence="8" type="ORF">Afil01_19160</name>
</gene>
<evidence type="ECO:0000259" key="7">
    <source>
        <dbReference type="PROSITE" id="PS50110"/>
    </source>
</evidence>
<dbReference type="InterPro" id="IPR058245">
    <property type="entry name" value="NreC/VraR/RcsB-like_REC"/>
</dbReference>
<evidence type="ECO:0000256" key="2">
    <source>
        <dbReference type="ARBA" id="ARBA00023015"/>
    </source>
</evidence>
<dbReference type="Pfam" id="PF00072">
    <property type="entry name" value="Response_reg"/>
    <property type="match status" value="1"/>
</dbReference>
<dbReference type="Pfam" id="PF00196">
    <property type="entry name" value="GerE"/>
    <property type="match status" value="1"/>
</dbReference>
<evidence type="ECO:0000313" key="8">
    <source>
        <dbReference type="EMBL" id="GLZ77109.1"/>
    </source>
</evidence>
<dbReference type="PROSITE" id="PS50043">
    <property type="entry name" value="HTH_LUXR_2"/>
    <property type="match status" value="1"/>
</dbReference>
<dbReference type="InterPro" id="IPR011006">
    <property type="entry name" value="CheY-like_superfamily"/>
</dbReference>
<dbReference type="EMBL" id="BSTX01000001">
    <property type="protein sequence ID" value="GLZ77109.1"/>
    <property type="molecule type" value="Genomic_DNA"/>
</dbReference>
<accession>A0A9W6SK48</accession>
<dbReference type="PANTHER" id="PTHR43214">
    <property type="entry name" value="TWO-COMPONENT RESPONSE REGULATOR"/>
    <property type="match status" value="1"/>
</dbReference>
<keyword evidence="9" id="KW-1185">Reference proteome</keyword>
<dbReference type="SMART" id="SM00421">
    <property type="entry name" value="HTH_LUXR"/>
    <property type="match status" value="1"/>
</dbReference>
<dbReference type="GO" id="GO:0000160">
    <property type="term" value="P:phosphorelay signal transduction system"/>
    <property type="evidence" value="ECO:0007669"/>
    <property type="project" value="InterPro"/>
</dbReference>
<dbReference type="GO" id="GO:0006355">
    <property type="term" value="P:regulation of DNA-templated transcription"/>
    <property type="evidence" value="ECO:0007669"/>
    <property type="project" value="InterPro"/>
</dbReference>
<reference evidence="8" key="1">
    <citation type="submission" date="2023-03" db="EMBL/GenBank/DDBJ databases">
        <title>Actinorhabdospora filicis NBRC 111898.</title>
        <authorList>
            <person name="Ichikawa N."/>
            <person name="Sato H."/>
            <person name="Tonouchi N."/>
        </authorList>
    </citation>
    <scope>NUCLEOTIDE SEQUENCE</scope>
    <source>
        <strain evidence="8">NBRC 111898</strain>
    </source>
</reference>
<dbReference type="Gene3D" id="3.40.50.2300">
    <property type="match status" value="1"/>
</dbReference>
<dbReference type="CDD" id="cd17535">
    <property type="entry name" value="REC_NarL-like"/>
    <property type="match status" value="1"/>
</dbReference>